<gene>
    <name evidence="1" type="ORF">Patl1_29218</name>
</gene>
<proteinExistence type="predicted"/>
<dbReference type="Proteomes" id="UP001164250">
    <property type="component" value="Chromosome 5"/>
</dbReference>
<name>A0ACC1BGR9_9ROSI</name>
<accession>A0ACC1BGR9</accession>
<sequence length="306" mass="34415">MASINAFQVMQVPSRSISLPARLLHPTSLKIEEEFNKLKTWDSSDSSVTTTPSRSFKSIQTGLIRLPELYNCVEELVHSPLTQQALNNQQHVELVEEALDRSIGLLDACSNARELILSMKEQVQDLQSALRRRGGDYSIIEANIQAYINFRKKSKKDIAKCIRTLQRIEITTQNLHSTKADHQHLFFVINVLKESSAITISIFKSLLFFLSMPVSKTKSSGWSILISKLIPAEKGHKVFNEVGCVDMALYSLHEQIRRNNGKVDVQMALKKLETVDGSIKGLERGLDCLFRGLIQNRVSLLNALAP</sequence>
<comment type="caution">
    <text evidence="1">The sequence shown here is derived from an EMBL/GenBank/DDBJ whole genome shotgun (WGS) entry which is preliminary data.</text>
</comment>
<keyword evidence="2" id="KW-1185">Reference proteome</keyword>
<dbReference type="EMBL" id="CM047901">
    <property type="protein sequence ID" value="KAJ0098133.1"/>
    <property type="molecule type" value="Genomic_DNA"/>
</dbReference>
<evidence type="ECO:0000313" key="2">
    <source>
        <dbReference type="Proteomes" id="UP001164250"/>
    </source>
</evidence>
<evidence type="ECO:0000313" key="1">
    <source>
        <dbReference type="EMBL" id="KAJ0098133.1"/>
    </source>
</evidence>
<protein>
    <submittedName>
        <fullName evidence="1">Uncharacterized protein</fullName>
    </submittedName>
</protein>
<reference evidence="2" key="1">
    <citation type="journal article" date="2023" name="G3 (Bethesda)">
        <title>Genome assembly and association tests identify interacting loci associated with vigor, precocity, and sex in interspecific pistachio rootstocks.</title>
        <authorList>
            <person name="Palmer W."/>
            <person name="Jacygrad E."/>
            <person name="Sagayaradj S."/>
            <person name="Cavanaugh K."/>
            <person name="Han R."/>
            <person name="Bertier L."/>
            <person name="Beede B."/>
            <person name="Kafkas S."/>
            <person name="Golino D."/>
            <person name="Preece J."/>
            <person name="Michelmore R."/>
        </authorList>
    </citation>
    <scope>NUCLEOTIDE SEQUENCE [LARGE SCALE GENOMIC DNA]</scope>
</reference>
<organism evidence="1 2">
    <name type="scientific">Pistacia atlantica</name>
    <dbReference type="NCBI Taxonomy" id="434234"/>
    <lineage>
        <taxon>Eukaryota</taxon>
        <taxon>Viridiplantae</taxon>
        <taxon>Streptophyta</taxon>
        <taxon>Embryophyta</taxon>
        <taxon>Tracheophyta</taxon>
        <taxon>Spermatophyta</taxon>
        <taxon>Magnoliopsida</taxon>
        <taxon>eudicotyledons</taxon>
        <taxon>Gunneridae</taxon>
        <taxon>Pentapetalae</taxon>
        <taxon>rosids</taxon>
        <taxon>malvids</taxon>
        <taxon>Sapindales</taxon>
        <taxon>Anacardiaceae</taxon>
        <taxon>Pistacia</taxon>
    </lineage>
</organism>